<evidence type="ECO:0000313" key="3">
    <source>
        <dbReference type="Proteomes" id="UP000727456"/>
    </source>
</evidence>
<keyword evidence="3" id="KW-1185">Reference proteome</keyword>
<evidence type="ECO:0000313" key="2">
    <source>
        <dbReference type="EMBL" id="NIJ08565.1"/>
    </source>
</evidence>
<dbReference type="Proteomes" id="UP000727456">
    <property type="component" value="Unassembled WGS sequence"/>
</dbReference>
<comment type="caution">
    <text evidence="2">The sequence shown here is derived from an EMBL/GenBank/DDBJ whole genome shotgun (WGS) entry which is preliminary data.</text>
</comment>
<protein>
    <submittedName>
        <fullName evidence="2">Uncharacterized protein</fullName>
    </submittedName>
</protein>
<evidence type="ECO:0000256" key="1">
    <source>
        <dbReference type="SAM" id="MobiDB-lite"/>
    </source>
</evidence>
<gene>
    <name evidence="2" type="ORF">FHS31_002186</name>
</gene>
<sequence length="38" mass="4197">MIAFNAAIERVMERIGTPFSNLATSGSPDGKQFVQKRQ</sequence>
<accession>A0ABX0TW21</accession>
<proteinExistence type="predicted"/>
<organism evidence="2 3">
    <name type="scientific">Sphingomonas vulcanisoli</name>
    <dbReference type="NCBI Taxonomy" id="1658060"/>
    <lineage>
        <taxon>Bacteria</taxon>
        <taxon>Pseudomonadati</taxon>
        <taxon>Pseudomonadota</taxon>
        <taxon>Alphaproteobacteria</taxon>
        <taxon>Sphingomonadales</taxon>
        <taxon>Sphingomonadaceae</taxon>
        <taxon>Sphingomonas</taxon>
    </lineage>
</organism>
<feature type="region of interest" description="Disordered" evidence="1">
    <location>
        <begin position="19"/>
        <end position="38"/>
    </location>
</feature>
<dbReference type="EMBL" id="JAAOZC010000005">
    <property type="protein sequence ID" value="NIJ08565.1"/>
    <property type="molecule type" value="Genomic_DNA"/>
</dbReference>
<reference evidence="2 3" key="1">
    <citation type="submission" date="2020-03" db="EMBL/GenBank/DDBJ databases">
        <title>Genomic Encyclopedia of Type Strains, Phase III (KMG-III): the genomes of soil and plant-associated and newly described type strains.</title>
        <authorList>
            <person name="Whitman W."/>
        </authorList>
    </citation>
    <scope>NUCLEOTIDE SEQUENCE [LARGE SCALE GENOMIC DNA]</scope>
    <source>
        <strain evidence="2 3">CECT 8804</strain>
    </source>
</reference>
<name>A0ABX0TW21_9SPHN</name>